<organism evidence="1 2">
    <name type="scientific">Candidatus Sungbacteria bacterium RIFCSPHIGHO2_02_FULL_49_12</name>
    <dbReference type="NCBI Taxonomy" id="1802271"/>
    <lineage>
        <taxon>Bacteria</taxon>
        <taxon>Candidatus Sungiibacteriota</taxon>
    </lineage>
</organism>
<sequence length="247" mass="28716">MPIFLRRKEVIFMVIVAVTLISAVVFRMKIQSFLGVSEPRISIVTGQPLPKYQGRDIREIREVPEEVKLFTEDQKKVIHQRILDAAGSIDVNPDVLDPWLQLGLYKKVIGDYEGARDAWEYASIIRPQNLMSFKNLGELYWHYLPDFPRAEKNLRTAIQNEPTYIDSYITLHEIYRYSYKEKADAADDVLLEGLVANPDHRDLIAYLARYYKETGNKGGAIEYYRKLQRFSPEDADIRDELRKLGAE</sequence>
<comment type="caution">
    <text evidence="1">The sequence shown here is derived from an EMBL/GenBank/DDBJ whole genome shotgun (WGS) entry which is preliminary data.</text>
</comment>
<dbReference type="Gene3D" id="1.25.40.10">
    <property type="entry name" value="Tetratricopeptide repeat domain"/>
    <property type="match status" value="1"/>
</dbReference>
<dbReference type="InterPro" id="IPR019734">
    <property type="entry name" value="TPR_rpt"/>
</dbReference>
<dbReference type="InterPro" id="IPR011990">
    <property type="entry name" value="TPR-like_helical_dom_sf"/>
</dbReference>
<evidence type="ECO:0000313" key="1">
    <source>
        <dbReference type="EMBL" id="OHA00403.1"/>
    </source>
</evidence>
<dbReference type="AlphaFoldDB" id="A0A1G2KLS8"/>
<dbReference type="EMBL" id="MHQJ01000048">
    <property type="protein sequence ID" value="OHA00403.1"/>
    <property type="molecule type" value="Genomic_DNA"/>
</dbReference>
<protein>
    <submittedName>
        <fullName evidence="1">Uncharacterized protein</fullName>
    </submittedName>
</protein>
<dbReference type="Proteomes" id="UP000177362">
    <property type="component" value="Unassembled WGS sequence"/>
</dbReference>
<dbReference type="STRING" id="1802271.A3C11_02300"/>
<gene>
    <name evidence="1" type="ORF">A3C11_02300</name>
</gene>
<proteinExistence type="predicted"/>
<dbReference type="SUPFAM" id="SSF48452">
    <property type="entry name" value="TPR-like"/>
    <property type="match status" value="1"/>
</dbReference>
<evidence type="ECO:0000313" key="2">
    <source>
        <dbReference type="Proteomes" id="UP000177362"/>
    </source>
</evidence>
<dbReference type="SMART" id="SM00028">
    <property type="entry name" value="TPR"/>
    <property type="match status" value="2"/>
</dbReference>
<name>A0A1G2KLS8_9BACT</name>
<reference evidence="1 2" key="1">
    <citation type="journal article" date="2016" name="Nat. Commun.">
        <title>Thousands of microbial genomes shed light on interconnected biogeochemical processes in an aquifer system.</title>
        <authorList>
            <person name="Anantharaman K."/>
            <person name="Brown C.T."/>
            <person name="Hug L.A."/>
            <person name="Sharon I."/>
            <person name="Castelle C.J."/>
            <person name="Probst A.J."/>
            <person name="Thomas B.C."/>
            <person name="Singh A."/>
            <person name="Wilkins M.J."/>
            <person name="Karaoz U."/>
            <person name="Brodie E.L."/>
            <person name="Williams K.H."/>
            <person name="Hubbard S.S."/>
            <person name="Banfield J.F."/>
        </authorList>
    </citation>
    <scope>NUCLEOTIDE SEQUENCE [LARGE SCALE GENOMIC DNA]</scope>
</reference>
<accession>A0A1G2KLS8</accession>